<protein>
    <recommendedName>
        <fullName evidence="2">Ribose-5-phosphate isomerase A</fullName>
        <ecNumber evidence="2">5.3.1.6</ecNumber>
    </recommendedName>
    <alternativeName>
        <fullName evidence="2">Phosphoriboisomerase A</fullName>
        <shortName evidence="2">PRI</shortName>
    </alternativeName>
</protein>
<feature type="binding site" evidence="2">
    <location>
        <begin position="82"/>
        <end position="85"/>
    </location>
    <ligand>
        <name>substrate</name>
    </ligand>
</feature>
<comment type="subunit">
    <text evidence="2">Homodimer.</text>
</comment>
<dbReference type="InterPro" id="IPR004788">
    <property type="entry name" value="Ribose5P_isomerase_type_A"/>
</dbReference>
<dbReference type="Gene3D" id="3.30.70.260">
    <property type="match status" value="1"/>
</dbReference>
<dbReference type="PANTHER" id="PTHR43748:SF3">
    <property type="entry name" value="RIBOSE-5-PHOSPHATE ISOMERASE 3, CHLOROPLASTIC-RELATED"/>
    <property type="match status" value="1"/>
</dbReference>
<evidence type="ECO:0000313" key="3">
    <source>
        <dbReference type="EMBL" id="QYO77991.1"/>
    </source>
</evidence>
<dbReference type="RefSeq" id="WP_220306472.1">
    <property type="nucleotide sequence ID" value="NZ_CP080590.1"/>
</dbReference>
<dbReference type="Proteomes" id="UP000825799">
    <property type="component" value="Chromosome"/>
</dbReference>
<dbReference type="PANTHER" id="PTHR43748">
    <property type="entry name" value="RIBOSE-5-PHOSPHATE ISOMERASE 3, CHLOROPLASTIC-RELATED"/>
    <property type="match status" value="1"/>
</dbReference>
<comment type="function">
    <text evidence="2">Catalyzes the reversible conversion of ribose-5-phosphate to ribulose 5-phosphate.</text>
</comment>
<feature type="binding site" evidence="2">
    <location>
        <begin position="95"/>
        <end position="98"/>
    </location>
    <ligand>
        <name>substrate</name>
    </ligand>
</feature>
<comment type="pathway">
    <text evidence="2">Carbohydrate degradation; pentose phosphate pathway; D-ribose 5-phosphate from D-ribulose 5-phosphate (non-oxidative stage): step 1/1.</text>
</comment>
<dbReference type="CDD" id="cd01398">
    <property type="entry name" value="RPI_A"/>
    <property type="match status" value="1"/>
</dbReference>
<sequence length="232" mass="24271">MSEALKREAAARAVAEISSGMKVGLGTGSTARHFVDLLGERVTQGLEIVGVPTSEATARQARDCGIPLSDLDALDRLDVTVDGADEIDAALNLIKGGGGALLREKIVAAASDAMIVIADSSKLVETLGRFPLPIEVNAFGLGATRRAVADVLARHDAQGALRLRVTADGKDFVTDGGHFILDAFFGRISQPEALSSELLNIPGVVQHGLFLNMCRKAYVATPNGVETLLKGN</sequence>
<comment type="similarity">
    <text evidence="2">Belongs to the ribose 5-phosphate isomerase family.</text>
</comment>
<dbReference type="NCBIfam" id="NF001924">
    <property type="entry name" value="PRK00702.1"/>
    <property type="match status" value="1"/>
</dbReference>
<dbReference type="GO" id="GO:0004751">
    <property type="term" value="F:ribose-5-phosphate isomerase activity"/>
    <property type="evidence" value="ECO:0007669"/>
    <property type="project" value="UniProtKB-EC"/>
</dbReference>
<dbReference type="Gene3D" id="3.40.50.1360">
    <property type="match status" value="1"/>
</dbReference>
<gene>
    <name evidence="2 3" type="primary">rpiA</name>
    <name evidence="3" type="ORF">K1X15_05340</name>
</gene>
<proteinExistence type="inferred from homology"/>
<reference evidence="3 4" key="1">
    <citation type="submission" date="2021-08" db="EMBL/GenBank/DDBJ databases">
        <title>Devosia salina sp. nov., isolated from the South China Sea sediment.</title>
        <authorList>
            <person name="Zhou Z."/>
        </authorList>
    </citation>
    <scope>NUCLEOTIDE SEQUENCE [LARGE SCALE GENOMIC DNA]</scope>
    <source>
        <strain evidence="3 4">SCS-3</strain>
    </source>
</reference>
<dbReference type="EC" id="5.3.1.6" evidence="2"/>
<dbReference type="SUPFAM" id="SSF75445">
    <property type="entry name" value="D-ribose-5-phosphate isomerase (RpiA), lid domain"/>
    <property type="match status" value="1"/>
</dbReference>
<dbReference type="InterPro" id="IPR050262">
    <property type="entry name" value="Ribose-5P_isomerase"/>
</dbReference>
<comment type="catalytic activity">
    <reaction evidence="2">
        <text>aldehydo-D-ribose 5-phosphate = D-ribulose 5-phosphate</text>
        <dbReference type="Rhea" id="RHEA:14657"/>
        <dbReference type="ChEBI" id="CHEBI:58121"/>
        <dbReference type="ChEBI" id="CHEBI:58273"/>
        <dbReference type="EC" id="5.3.1.6"/>
    </reaction>
</comment>
<dbReference type="Pfam" id="PF06026">
    <property type="entry name" value="Rib_5-P_isom_A"/>
    <property type="match status" value="1"/>
</dbReference>
<name>A0ABX8WLX4_9HYPH</name>
<feature type="binding site" evidence="2">
    <location>
        <begin position="27"/>
        <end position="30"/>
    </location>
    <ligand>
        <name>substrate</name>
    </ligand>
</feature>
<dbReference type="EMBL" id="CP080590">
    <property type="protein sequence ID" value="QYO77991.1"/>
    <property type="molecule type" value="Genomic_DNA"/>
</dbReference>
<dbReference type="NCBIfam" id="TIGR00021">
    <property type="entry name" value="rpiA"/>
    <property type="match status" value="1"/>
</dbReference>
<feature type="active site" description="Proton acceptor" evidence="2">
    <location>
        <position position="104"/>
    </location>
</feature>
<dbReference type="InterPro" id="IPR020672">
    <property type="entry name" value="Ribose5P_isomerase_typA_subgr"/>
</dbReference>
<dbReference type="HAMAP" id="MF_00170">
    <property type="entry name" value="Rib_5P_isom_A"/>
    <property type="match status" value="1"/>
</dbReference>
<evidence type="ECO:0000256" key="2">
    <source>
        <dbReference type="HAMAP-Rule" id="MF_00170"/>
    </source>
</evidence>
<evidence type="ECO:0000313" key="4">
    <source>
        <dbReference type="Proteomes" id="UP000825799"/>
    </source>
</evidence>
<feature type="binding site" evidence="2">
    <location>
        <position position="122"/>
    </location>
    <ligand>
        <name>substrate</name>
    </ligand>
</feature>
<evidence type="ECO:0000256" key="1">
    <source>
        <dbReference type="ARBA" id="ARBA00023235"/>
    </source>
</evidence>
<accession>A0ABX8WLX4</accession>
<keyword evidence="1 2" id="KW-0413">Isomerase</keyword>
<dbReference type="SUPFAM" id="SSF100950">
    <property type="entry name" value="NagB/RpiA/CoA transferase-like"/>
    <property type="match status" value="1"/>
</dbReference>
<keyword evidence="4" id="KW-1185">Reference proteome</keyword>
<dbReference type="InterPro" id="IPR037171">
    <property type="entry name" value="NagB/RpiA_transferase-like"/>
</dbReference>
<organism evidence="3 4">
    <name type="scientific">Devosia salina</name>
    <dbReference type="NCBI Taxonomy" id="2860336"/>
    <lineage>
        <taxon>Bacteria</taxon>
        <taxon>Pseudomonadati</taxon>
        <taxon>Pseudomonadota</taxon>
        <taxon>Alphaproteobacteria</taxon>
        <taxon>Hyphomicrobiales</taxon>
        <taxon>Devosiaceae</taxon>
        <taxon>Devosia</taxon>
    </lineage>
</organism>